<feature type="compositionally biased region" description="Basic and acidic residues" evidence="2">
    <location>
        <begin position="105"/>
        <end position="121"/>
    </location>
</feature>
<dbReference type="OrthoDB" id="1750978at2759"/>
<protein>
    <submittedName>
        <fullName evidence="3">Uncharacterized protein</fullName>
    </submittedName>
</protein>
<organism evidence="3 4">
    <name type="scientific">Actinidia rufa</name>
    <dbReference type="NCBI Taxonomy" id="165716"/>
    <lineage>
        <taxon>Eukaryota</taxon>
        <taxon>Viridiplantae</taxon>
        <taxon>Streptophyta</taxon>
        <taxon>Embryophyta</taxon>
        <taxon>Tracheophyta</taxon>
        <taxon>Spermatophyta</taxon>
        <taxon>Magnoliopsida</taxon>
        <taxon>eudicotyledons</taxon>
        <taxon>Gunneridae</taxon>
        <taxon>Pentapetalae</taxon>
        <taxon>asterids</taxon>
        <taxon>Ericales</taxon>
        <taxon>Actinidiaceae</taxon>
        <taxon>Actinidia</taxon>
    </lineage>
</organism>
<feature type="coiled-coil region" evidence="1">
    <location>
        <begin position="211"/>
        <end position="273"/>
    </location>
</feature>
<keyword evidence="1" id="KW-0175">Coiled coil</keyword>
<dbReference type="AlphaFoldDB" id="A0A7J0G0U4"/>
<feature type="compositionally biased region" description="Basic and acidic residues" evidence="2">
    <location>
        <begin position="128"/>
        <end position="155"/>
    </location>
</feature>
<evidence type="ECO:0000313" key="3">
    <source>
        <dbReference type="EMBL" id="GFZ04407.1"/>
    </source>
</evidence>
<keyword evidence="4" id="KW-1185">Reference proteome</keyword>
<comment type="caution">
    <text evidence="3">The sequence shown here is derived from an EMBL/GenBank/DDBJ whole genome shotgun (WGS) entry which is preliminary data.</text>
</comment>
<feature type="region of interest" description="Disordered" evidence="2">
    <location>
        <begin position="328"/>
        <end position="351"/>
    </location>
</feature>
<reference evidence="3 4" key="1">
    <citation type="submission" date="2019-07" db="EMBL/GenBank/DDBJ databases">
        <title>De Novo Assembly of kiwifruit Actinidia rufa.</title>
        <authorList>
            <person name="Sugita-Konishi S."/>
            <person name="Sato K."/>
            <person name="Mori E."/>
            <person name="Abe Y."/>
            <person name="Kisaki G."/>
            <person name="Hamano K."/>
            <person name="Suezawa K."/>
            <person name="Otani M."/>
            <person name="Fukuda T."/>
            <person name="Manabe T."/>
            <person name="Gomi K."/>
            <person name="Tabuchi M."/>
            <person name="Akimitsu K."/>
            <person name="Kataoka I."/>
        </authorList>
    </citation>
    <scope>NUCLEOTIDE SEQUENCE [LARGE SCALE GENOMIC DNA]</scope>
    <source>
        <strain evidence="4">cv. Fuchu</strain>
    </source>
</reference>
<name>A0A7J0G0U4_9ERIC</name>
<dbReference type="EMBL" id="BJWL01000016">
    <property type="protein sequence ID" value="GFZ04407.1"/>
    <property type="molecule type" value="Genomic_DNA"/>
</dbReference>
<proteinExistence type="predicted"/>
<accession>A0A7J0G0U4</accession>
<evidence type="ECO:0000256" key="2">
    <source>
        <dbReference type="SAM" id="MobiDB-lite"/>
    </source>
</evidence>
<feature type="region of interest" description="Disordered" evidence="2">
    <location>
        <begin position="105"/>
        <end position="155"/>
    </location>
</feature>
<evidence type="ECO:0000256" key="1">
    <source>
        <dbReference type="SAM" id="Coils"/>
    </source>
</evidence>
<dbReference type="Proteomes" id="UP000585474">
    <property type="component" value="Unassembled WGS sequence"/>
</dbReference>
<gene>
    <name evidence="3" type="ORF">Acr_16g0010310</name>
</gene>
<sequence length="351" mass="39430">MLNIDHKKHRRHDSCYFPAGIQMRLPEAEETTTSTRPGEVAFYEAAFRAGLHLPIHPTLRRILAFYNAFLKSFALNSGAKASSSGDNAEEKNTGDAAHTAYEVESHHFQGDPPRGDHFRDDLMDDIDKDGPEEARPIGESEGRPEKGSGRRDLDQSRSSLGFEAFAINNPDVAEKLLQGVVLPTDKETVDKLDLDMAATQFFHAISQIVEMTRAQRMAKDLESKVVELEAEKHRSDAAVVVIGKELEELKKFKEEYDVAIEKHEKEMAEIRKREVIAKMLAVDKFKASDEYKEIVEGAASSHFGEGFFLCKKQINLLYPDLDINDLQSDPNLVNEDEDEEEGKVVQDATLP</sequence>
<evidence type="ECO:0000313" key="4">
    <source>
        <dbReference type="Proteomes" id="UP000585474"/>
    </source>
</evidence>